<protein>
    <submittedName>
        <fullName evidence="8">Plant color component at R1</fullName>
    </submittedName>
</protein>
<dbReference type="EMBL" id="CM000786">
    <property type="protein sequence ID" value="AQK45724.1"/>
    <property type="molecule type" value="Genomic_DNA"/>
</dbReference>
<feature type="region of interest" description="Disordered" evidence="7">
    <location>
        <begin position="474"/>
        <end position="524"/>
    </location>
</feature>
<dbReference type="InterPro" id="IPR025610">
    <property type="entry name" value="MYC/MYB_N"/>
</dbReference>
<feature type="compositionally biased region" description="Basic and acidic residues" evidence="7">
    <location>
        <begin position="514"/>
        <end position="524"/>
    </location>
</feature>
<accession>A0A1D6JD20</accession>
<evidence type="ECO:0000256" key="4">
    <source>
        <dbReference type="ARBA" id="ARBA00023159"/>
    </source>
</evidence>
<organism evidence="8">
    <name type="scientific">Zea mays</name>
    <name type="common">Maize</name>
    <dbReference type="NCBI Taxonomy" id="4577"/>
    <lineage>
        <taxon>Eukaryota</taxon>
        <taxon>Viridiplantae</taxon>
        <taxon>Streptophyta</taxon>
        <taxon>Embryophyta</taxon>
        <taxon>Tracheophyta</taxon>
        <taxon>Spermatophyta</taxon>
        <taxon>Magnoliopsida</taxon>
        <taxon>Liliopsida</taxon>
        <taxon>Poales</taxon>
        <taxon>Poaceae</taxon>
        <taxon>PACMAD clade</taxon>
        <taxon>Panicoideae</taxon>
        <taxon>Andropogonodae</taxon>
        <taxon>Andropogoneae</taxon>
        <taxon>Tripsacinae</taxon>
        <taxon>Zea</taxon>
    </lineage>
</organism>
<dbReference type="ExpressionAtlas" id="A0A1D6JD20">
    <property type="expression patterns" value="baseline and differential"/>
</dbReference>
<sequence>MALSASRVQQAEELLQRPAERQLMRSQLAAAARSINWSYALFWSISDTQPGVLTWTDGFYNGEVKTRKISNSVELTSDHLVMQRSDQLRELYEALLSGEGDRRAAPARPAGSLSPEDLGDTEWYYVVSMTYAFRPGQGLPGRSFASDEHVWLCNAHLAGSKAFPRALLAKQSASIQSILCIPVMGGVLELGTTDTVPEAPDLVSRATAAFWEPQCPTYSEEPSSSPSGRANETGEAAADDGTFAFEELDHNNGMDIEAMTAAGGHGQEEELRLREAEALSDDASLEHITKEIEEFYSLCDEMDLQALPLPLEDGWTVDASNFEVPCSSPQPAPPPVDRATANVAADASRAPVYGSRATSFMAWTRSSQQSSCSDDAAPAAVVPAIEEPQRLLKKVVAGGGAWESCGGATGAAQEMSGTGTKNHVMSERKRREKLNEMFLVLKSLLPSIHRVNKASILAETIAYLKELQRRVQELESSREPASRPSETTTRLITRPSRGNNESVRKEVCAGSKRKSPELGRDDVERPPVLIMDAGTSNVTVTVSDKDVLLEVQCRWEELLMTRVFDAIKSLHLDVLSVQASAPDGFMGLKIRAQFAGSGAVVPWMISEALRKAIGKR</sequence>
<dbReference type="SMART" id="SM00353">
    <property type="entry name" value="HLH"/>
    <property type="match status" value="1"/>
</dbReference>
<keyword evidence="6" id="KW-0539">Nucleus</keyword>
<feature type="compositionally biased region" description="Polar residues" evidence="7">
    <location>
        <begin position="487"/>
        <end position="501"/>
    </location>
</feature>
<dbReference type="InterPro" id="IPR054502">
    <property type="entry name" value="bHLH-TF_ACT-like_plant"/>
</dbReference>
<evidence type="ECO:0000256" key="6">
    <source>
        <dbReference type="ARBA" id="ARBA00023242"/>
    </source>
</evidence>
<evidence type="ECO:0000256" key="2">
    <source>
        <dbReference type="ARBA" id="ARBA00005510"/>
    </source>
</evidence>
<dbReference type="SUPFAM" id="SSF47459">
    <property type="entry name" value="HLH, helix-loop-helix DNA-binding domain"/>
    <property type="match status" value="1"/>
</dbReference>
<dbReference type="InParanoid" id="A0A1D6JD20"/>
<dbReference type="FunCoup" id="A0A1D6JD20">
    <property type="interactions" value="749"/>
</dbReference>
<dbReference type="PROSITE" id="PS50888">
    <property type="entry name" value="BHLH"/>
    <property type="match status" value="1"/>
</dbReference>
<feature type="region of interest" description="Disordered" evidence="7">
    <location>
        <begin position="408"/>
        <end position="428"/>
    </location>
</feature>
<evidence type="ECO:0000256" key="7">
    <source>
        <dbReference type="SAM" id="MobiDB-lite"/>
    </source>
</evidence>
<dbReference type="SMR" id="A0A1D6JD20"/>
<dbReference type="InterPro" id="IPR011598">
    <property type="entry name" value="bHLH_dom"/>
</dbReference>
<dbReference type="STRING" id="4577.A0A1D6JD20"/>
<reference evidence="8" key="1">
    <citation type="submission" date="2015-12" db="EMBL/GenBank/DDBJ databases">
        <title>Update maize B73 reference genome by single molecule sequencing technologies.</title>
        <authorList>
            <consortium name="Maize Genome Sequencing Project"/>
            <person name="Ware D."/>
        </authorList>
    </citation>
    <scope>NUCLEOTIDE SEQUENCE</scope>
    <source>
        <tissue evidence="8">Seedling</tissue>
    </source>
</reference>
<evidence type="ECO:0000256" key="1">
    <source>
        <dbReference type="ARBA" id="ARBA00004123"/>
    </source>
</evidence>
<dbReference type="AlphaFoldDB" id="A0A1D6JD20"/>
<dbReference type="GO" id="GO:0005634">
    <property type="term" value="C:nucleus"/>
    <property type="evidence" value="ECO:0007669"/>
    <property type="project" value="UniProtKB-SubCell"/>
</dbReference>
<dbReference type="Gene3D" id="4.10.280.10">
    <property type="entry name" value="Helix-loop-helix DNA-binding domain"/>
    <property type="match status" value="1"/>
</dbReference>
<comment type="similarity">
    <text evidence="2">Belongs to the bHLH protein family.</text>
</comment>
<evidence type="ECO:0000313" key="8">
    <source>
        <dbReference type="EMBL" id="AQK45724.1"/>
    </source>
</evidence>
<comment type="subcellular location">
    <subcellularLocation>
        <location evidence="1">Nucleus</location>
    </subcellularLocation>
</comment>
<dbReference type="GO" id="GO:0046983">
    <property type="term" value="F:protein dimerization activity"/>
    <property type="evidence" value="ECO:0007669"/>
    <property type="project" value="InterPro"/>
</dbReference>
<proteinExistence type="inferred from homology"/>
<keyword evidence="3" id="KW-0805">Transcription regulation</keyword>
<dbReference type="PANTHER" id="PTHR46266:SF3">
    <property type="entry name" value="TRANSCRIPTION FACTOR EGL1"/>
    <property type="match status" value="1"/>
</dbReference>
<gene>
    <name evidence="8" type="ORF">ZEAMMB73_Zm00001d026147</name>
</gene>
<keyword evidence="4" id="KW-0010">Activator</keyword>
<feature type="region of interest" description="Disordered" evidence="7">
    <location>
        <begin position="215"/>
        <end position="236"/>
    </location>
</feature>
<dbReference type="InterPro" id="IPR036638">
    <property type="entry name" value="HLH_DNA-bd_sf"/>
</dbReference>
<evidence type="ECO:0000256" key="5">
    <source>
        <dbReference type="ARBA" id="ARBA00023163"/>
    </source>
</evidence>
<dbReference type="PANTHER" id="PTHR46266">
    <property type="entry name" value="TRANSCRIPTION FACTOR TT8"/>
    <property type="match status" value="1"/>
</dbReference>
<evidence type="ECO:0000256" key="3">
    <source>
        <dbReference type="ARBA" id="ARBA00023015"/>
    </source>
</evidence>
<dbReference type="Pfam" id="PF14215">
    <property type="entry name" value="bHLH-MYC_N"/>
    <property type="match status" value="1"/>
</dbReference>
<dbReference type="Pfam" id="PF22754">
    <property type="entry name" value="bHLH-TF_ACT-like_plant"/>
    <property type="match status" value="1"/>
</dbReference>
<keyword evidence="5" id="KW-0804">Transcription</keyword>
<name>A0A1D6JD20_MAIZE</name>
<dbReference type="Pfam" id="PF00010">
    <property type="entry name" value="HLH"/>
    <property type="match status" value="1"/>
</dbReference>